<sequence length="336" mass="36686">MKKIISTILLIALGSISLIGCSQNAITNNKKSNSDKLAIVNKEVMISAPDGLPAIAISKLAKEKPIIKDGYEVTYSVEATSESLSTTVMKEEPDIAIVPSNMAAIAYNKTSSYKIAGTVGMGSFYLVSTEDINDFNELVGKKVGNTGKSLTPDITVQTVLKEKGINVDDIDFNYVNSASELVPLLVTDKLNTAFVPEPALSALMEKNKDIKIIKSLNDGWKEVANSKQGYPQSTIIIKSDFAENNQEFVEAFLGQLSNSIDWANDSTNNAGEYAKEIGVTTDPNIINKSMERANLKFISVKDMIEDYNSYYQKLYNFDPKTVGGTLPDEGIYLVEE</sequence>
<feature type="signal peptide" evidence="1">
    <location>
        <begin position="1"/>
        <end position="24"/>
    </location>
</feature>
<feature type="chain" id="PRO_5017084848" evidence="1">
    <location>
        <begin position="25"/>
        <end position="336"/>
    </location>
</feature>
<keyword evidence="4" id="KW-1185">Reference proteome</keyword>
<dbReference type="PANTHER" id="PTHR30024">
    <property type="entry name" value="ALIPHATIC SULFONATES-BINDING PROTEIN-RELATED"/>
    <property type="match status" value="1"/>
</dbReference>
<evidence type="ECO:0000259" key="2">
    <source>
        <dbReference type="Pfam" id="PF09084"/>
    </source>
</evidence>
<dbReference type="InterPro" id="IPR027024">
    <property type="entry name" value="UCP027386_ABC_sbc_TM0202"/>
</dbReference>
<evidence type="ECO:0000256" key="1">
    <source>
        <dbReference type="SAM" id="SignalP"/>
    </source>
</evidence>
<dbReference type="OrthoDB" id="9814375at2"/>
<dbReference type="AlphaFoldDB" id="A0A371IZD8"/>
<dbReference type="PROSITE" id="PS51257">
    <property type="entry name" value="PROKAR_LIPOPROTEIN"/>
    <property type="match status" value="1"/>
</dbReference>
<keyword evidence="1" id="KW-0732">Signal</keyword>
<evidence type="ECO:0000313" key="3">
    <source>
        <dbReference type="EMBL" id="RDY25852.1"/>
    </source>
</evidence>
<evidence type="ECO:0000313" key="4">
    <source>
        <dbReference type="Proteomes" id="UP000215694"/>
    </source>
</evidence>
<dbReference type="PIRSF" id="PIRSF027386">
    <property type="entry name" value="UCP027386_ABC_sbc_TM0202"/>
    <property type="match status" value="1"/>
</dbReference>
<dbReference type="PANTHER" id="PTHR30024:SF46">
    <property type="entry name" value="ABC TRANSPORTER, SUBSTRATE-BINDING LIPOPROTEIN"/>
    <property type="match status" value="1"/>
</dbReference>
<reference evidence="3 4" key="1">
    <citation type="journal article" date="2017" name="Genome Announc.">
        <title>Draft Genome Sequence of Romboutsia weinsteinii sp. nov. Strain CCRI-19649(T) Isolated from Surface Water.</title>
        <authorList>
            <person name="Maheux A.F."/>
            <person name="Boudreau D.K."/>
            <person name="Berube E."/>
            <person name="Boissinot M."/>
            <person name="Cantin P."/>
            <person name="Raymond F."/>
            <person name="Corbeil J."/>
            <person name="Omar R.F."/>
            <person name="Bergeron M.G."/>
        </authorList>
    </citation>
    <scope>NUCLEOTIDE SEQUENCE [LARGE SCALE GENOMIC DNA]</scope>
    <source>
        <strain evidence="3 4">CCRI-19649</strain>
    </source>
</reference>
<protein>
    <submittedName>
        <fullName evidence="3">ABC transporter substrate-binding protein</fullName>
    </submittedName>
</protein>
<dbReference type="Gene3D" id="3.40.190.10">
    <property type="entry name" value="Periplasmic binding protein-like II"/>
    <property type="match status" value="2"/>
</dbReference>
<proteinExistence type="predicted"/>
<feature type="domain" description="SsuA/THI5-like" evidence="2">
    <location>
        <begin position="70"/>
        <end position="265"/>
    </location>
</feature>
<accession>A0A371IZD8</accession>
<organism evidence="3 4">
    <name type="scientific">Romboutsia weinsteinii</name>
    <dbReference type="NCBI Taxonomy" id="2020949"/>
    <lineage>
        <taxon>Bacteria</taxon>
        <taxon>Bacillati</taxon>
        <taxon>Bacillota</taxon>
        <taxon>Clostridia</taxon>
        <taxon>Peptostreptococcales</taxon>
        <taxon>Peptostreptococcaceae</taxon>
        <taxon>Romboutsia</taxon>
    </lineage>
</organism>
<dbReference type="RefSeq" id="WP_094368389.1">
    <property type="nucleotide sequence ID" value="NZ_NOJY02000044.1"/>
</dbReference>
<dbReference type="Pfam" id="PF09084">
    <property type="entry name" value="NMT1"/>
    <property type="match status" value="1"/>
</dbReference>
<dbReference type="EMBL" id="NOJY02000044">
    <property type="protein sequence ID" value="RDY25852.1"/>
    <property type="molecule type" value="Genomic_DNA"/>
</dbReference>
<dbReference type="SUPFAM" id="SSF53850">
    <property type="entry name" value="Periplasmic binding protein-like II"/>
    <property type="match status" value="1"/>
</dbReference>
<name>A0A371IZD8_9FIRM</name>
<gene>
    <name evidence="3" type="ORF">CHL78_016030</name>
</gene>
<dbReference type="Proteomes" id="UP000215694">
    <property type="component" value="Unassembled WGS sequence"/>
</dbReference>
<comment type="caution">
    <text evidence="3">The sequence shown here is derived from an EMBL/GenBank/DDBJ whole genome shotgun (WGS) entry which is preliminary data.</text>
</comment>
<dbReference type="InterPro" id="IPR015168">
    <property type="entry name" value="SsuA/THI5"/>
</dbReference>